<feature type="compositionally biased region" description="Polar residues" evidence="1">
    <location>
        <begin position="477"/>
        <end position="488"/>
    </location>
</feature>
<feature type="region of interest" description="Disordered" evidence="1">
    <location>
        <begin position="477"/>
        <end position="511"/>
    </location>
</feature>
<proteinExistence type="predicted"/>
<dbReference type="Proteomes" id="UP001302126">
    <property type="component" value="Unassembled WGS sequence"/>
</dbReference>
<reference evidence="2" key="2">
    <citation type="submission" date="2023-05" db="EMBL/GenBank/DDBJ databases">
        <authorList>
            <consortium name="Lawrence Berkeley National Laboratory"/>
            <person name="Steindorff A."/>
            <person name="Hensen N."/>
            <person name="Bonometti L."/>
            <person name="Westerberg I."/>
            <person name="Brannstrom I.O."/>
            <person name="Guillou S."/>
            <person name="Cros-Aarteil S."/>
            <person name="Calhoun S."/>
            <person name="Haridas S."/>
            <person name="Kuo A."/>
            <person name="Mondo S."/>
            <person name="Pangilinan J."/>
            <person name="Riley R."/>
            <person name="Labutti K."/>
            <person name="Andreopoulos B."/>
            <person name="Lipzen A."/>
            <person name="Chen C."/>
            <person name="Yanf M."/>
            <person name="Daum C."/>
            <person name="Ng V."/>
            <person name="Clum A."/>
            <person name="Ohm R."/>
            <person name="Martin F."/>
            <person name="Silar P."/>
            <person name="Natvig D."/>
            <person name="Lalanne C."/>
            <person name="Gautier V."/>
            <person name="Ament-Velasquez S.L."/>
            <person name="Kruys A."/>
            <person name="Hutchinson M.I."/>
            <person name="Powell A.J."/>
            <person name="Barry K."/>
            <person name="Miller A.N."/>
            <person name="Grigoriev I.V."/>
            <person name="Debuchy R."/>
            <person name="Gladieux P."/>
            <person name="Thoren M.H."/>
            <person name="Johannesson H."/>
        </authorList>
    </citation>
    <scope>NUCLEOTIDE SEQUENCE</scope>
    <source>
        <strain evidence="2">PSN309</strain>
    </source>
</reference>
<name>A0AAN6WWF7_9PEZI</name>
<feature type="region of interest" description="Disordered" evidence="1">
    <location>
        <begin position="311"/>
        <end position="372"/>
    </location>
</feature>
<dbReference type="AlphaFoldDB" id="A0AAN6WWF7"/>
<feature type="compositionally biased region" description="Basic and acidic residues" evidence="1">
    <location>
        <begin position="345"/>
        <end position="358"/>
    </location>
</feature>
<organism evidence="2 3">
    <name type="scientific">Podospora australis</name>
    <dbReference type="NCBI Taxonomy" id="1536484"/>
    <lineage>
        <taxon>Eukaryota</taxon>
        <taxon>Fungi</taxon>
        <taxon>Dikarya</taxon>
        <taxon>Ascomycota</taxon>
        <taxon>Pezizomycotina</taxon>
        <taxon>Sordariomycetes</taxon>
        <taxon>Sordariomycetidae</taxon>
        <taxon>Sordariales</taxon>
        <taxon>Podosporaceae</taxon>
        <taxon>Podospora</taxon>
    </lineage>
</organism>
<sequence length="692" mass="78125">MERSAARSHSHTDNPASPPRGPDIEYSNGSVVSDDDEYYVDDIDYDSFSEGFDGDDMISTGDENGNMDSGPIAECRERHEEASSVGFDTGLQGPGRYSNLATSTTVPESRIATEETASGLRTIAPHQASEMSTVGVFHQARFPLPTEIFQHELDLDWALIRVRAPESLRPNAFVNPKNPSVPVFISRIGEFQSDRNTPVYIVTSPSTPQTGILLPGTTFLGSINGSRPSNVWTLSLDENKVVAKGHSGAVVVDATTHEALGHIIGSNPLGQVYVSSYSAILEQIRRHYPERVANLPAPIDTLMQLLGDRIGSSRSKVSPNQSGSVRNDPSHGGPVSEEFLVPPELGREPKGPPSDDPKNASSSASQDSGTKYYHASAVAKPRVWLEPEDDRKSTKRQFASFAIIKYEPRERRDRLLVLPHDYQTLLRDSKISQILRNPNQILPRKPMRTYNFKVPKGLRGLYLQYGHDYLQNYKQSVPRQRPSPSTEHYVTYGGGSTSPEHTRTPPAKQDVTTSGLGVLTLPPSQQSETVIGTDLDDDNERSYDDWYVCRDGRWEKEILERFEKEWLEQGRLRREKEMRTWKQDRLELEIQIRVERERVEQEVEARLEQQTQEWHAGLEQVTERCEELKFPSERLANNRMKRRSRWSMGENGLRRRGLRSASRKWASNSSGLNKNIKRRLEPESRKQDARNP</sequence>
<protein>
    <submittedName>
        <fullName evidence="2">Uncharacterized protein</fullName>
    </submittedName>
</protein>
<feature type="compositionally biased region" description="Basic and acidic residues" evidence="1">
    <location>
        <begin position="678"/>
        <end position="692"/>
    </location>
</feature>
<feature type="compositionally biased region" description="Polar residues" evidence="1">
    <location>
        <begin position="359"/>
        <end position="369"/>
    </location>
</feature>
<keyword evidence="3" id="KW-1185">Reference proteome</keyword>
<evidence type="ECO:0000313" key="2">
    <source>
        <dbReference type="EMBL" id="KAK4188570.1"/>
    </source>
</evidence>
<reference evidence="2" key="1">
    <citation type="journal article" date="2023" name="Mol. Phylogenet. Evol.">
        <title>Genome-scale phylogeny and comparative genomics of the fungal order Sordariales.</title>
        <authorList>
            <person name="Hensen N."/>
            <person name="Bonometti L."/>
            <person name="Westerberg I."/>
            <person name="Brannstrom I.O."/>
            <person name="Guillou S."/>
            <person name="Cros-Aarteil S."/>
            <person name="Calhoun S."/>
            <person name="Haridas S."/>
            <person name="Kuo A."/>
            <person name="Mondo S."/>
            <person name="Pangilinan J."/>
            <person name="Riley R."/>
            <person name="LaButti K."/>
            <person name="Andreopoulos B."/>
            <person name="Lipzen A."/>
            <person name="Chen C."/>
            <person name="Yan M."/>
            <person name="Daum C."/>
            <person name="Ng V."/>
            <person name="Clum A."/>
            <person name="Steindorff A."/>
            <person name="Ohm R.A."/>
            <person name="Martin F."/>
            <person name="Silar P."/>
            <person name="Natvig D.O."/>
            <person name="Lalanne C."/>
            <person name="Gautier V."/>
            <person name="Ament-Velasquez S.L."/>
            <person name="Kruys A."/>
            <person name="Hutchinson M.I."/>
            <person name="Powell A.J."/>
            <person name="Barry K."/>
            <person name="Miller A.N."/>
            <person name="Grigoriev I.V."/>
            <person name="Debuchy R."/>
            <person name="Gladieux P."/>
            <person name="Hiltunen Thoren M."/>
            <person name="Johannesson H."/>
        </authorList>
    </citation>
    <scope>NUCLEOTIDE SEQUENCE</scope>
    <source>
        <strain evidence="2">PSN309</strain>
    </source>
</reference>
<feature type="region of interest" description="Disordered" evidence="1">
    <location>
        <begin position="1"/>
        <end position="37"/>
    </location>
</feature>
<dbReference type="EMBL" id="MU864386">
    <property type="protein sequence ID" value="KAK4188570.1"/>
    <property type="molecule type" value="Genomic_DNA"/>
</dbReference>
<comment type="caution">
    <text evidence="2">The sequence shown here is derived from an EMBL/GenBank/DDBJ whole genome shotgun (WGS) entry which is preliminary data.</text>
</comment>
<gene>
    <name evidence="2" type="ORF">QBC35DRAFT_451066</name>
</gene>
<evidence type="ECO:0000313" key="3">
    <source>
        <dbReference type="Proteomes" id="UP001302126"/>
    </source>
</evidence>
<evidence type="ECO:0000256" key="1">
    <source>
        <dbReference type="SAM" id="MobiDB-lite"/>
    </source>
</evidence>
<feature type="compositionally biased region" description="Polar residues" evidence="1">
    <location>
        <begin position="312"/>
        <end position="327"/>
    </location>
</feature>
<accession>A0AAN6WWF7</accession>
<feature type="region of interest" description="Disordered" evidence="1">
    <location>
        <begin position="641"/>
        <end position="692"/>
    </location>
</feature>